<evidence type="ECO:0000313" key="1">
    <source>
        <dbReference type="EMBL" id="VDP20495.1"/>
    </source>
</evidence>
<sequence length="124" mass="14137">MILLTVPQSSLCKKTPRYIGNSARAELHKRKAEAQLTINMSKTNFMKKELLDPVLFEGAHLEEGEDYVYLGRLLNMKNDLRPKISRRKITAWAAYNSVRGVVESCSDCELRANIFISTVFPALY</sequence>
<gene>
    <name evidence="1" type="ORF">HPBE_LOCUS20529</name>
</gene>
<dbReference type="EMBL" id="UZAH01032222">
    <property type="protein sequence ID" value="VDP20495.1"/>
    <property type="molecule type" value="Genomic_DNA"/>
</dbReference>
<accession>A0A183GE13</accession>
<dbReference type="OrthoDB" id="5843067at2759"/>
<name>A0A183GE13_HELPZ</name>
<dbReference type="AlphaFoldDB" id="A0A183GE13"/>
<proteinExistence type="predicted"/>
<organism evidence="2 3">
    <name type="scientific">Heligmosomoides polygyrus</name>
    <name type="common">Parasitic roundworm</name>
    <dbReference type="NCBI Taxonomy" id="6339"/>
    <lineage>
        <taxon>Eukaryota</taxon>
        <taxon>Metazoa</taxon>
        <taxon>Ecdysozoa</taxon>
        <taxon>Nematoda</taxon>
        <taxon>Chromadorea</taxon>
        <taxon>Rhabditida</taxon>
        <taxon>Rhabditina</taxon>
        <taxon>Rhabditomorpha</taxon>
        <taxon>Strongyloidea</taxon>
        <taxon>Heligmosomidae</taxon>
        <taxon>Heligmosomoides</taxon>
    </lineage>
</organism>
<protein>
    <submittedName>
        <fullName evidence="3">NTR domain-containing protein</fullName>
    </submittedName>
</protein>
<evidence type="ECO:0000313" key="3">
    <source>
        <dbReference type="WBParaSite" id="HPBE_0002053001-mRNA-1"/>
    </source>
</evidence>
<reference evidence="3" key="2">
    <citation type="submission" date="2019-09" db="UniProtKB">
        <authorList>
            <consortium name="WormBaseParasite"/>
        </authorList>
    </citation>
    <scope>IDENTIFICATION</scope>
</reference>
<evidence type="ECO:0000313" key="2">
    <source>
        <dbReference type="Proteomes" id="UP000050761"/>
    </source>
</evidence>
<accession>A0A3P8CP93</accession>
<keyword evidence="2" id="KW-1185">Reference proteome</keyword>
<dbReference type="WBParaSite" id="HPBE_0002053001-mRNA-1">
    <property type="protein sequence ID" value="HPBE_0002053001-mRNA-1"/>
    <property type="gene ID" value="HPBE_0002053001"/>
</dbReference>
<dbReference type="Proteomes" id="UP000050761">
    <property type="component" value="Unassembled WGS sequence"/>
</dbReference>
<reference evidence="1 2" key="1">
    <citation type="submission" date="2018-11" db="EMBL/GenBank/DDBJ databases">
        <authorList>
            <consortium name="Pathogen Informatics"/>
        </authorList>
    </citation>
    <scope>NUCLEOTIDE SEQUENCE [LARGE SCALE GENOMIC DNA]</scope>
</reference>